<dbReference type="EMBL" id="PPCV01000001">
    <property type="protein sequence ID" value="RXW33249.1"/>
    <property type="molecule type" value="Genomic_DNA"/>
</dbReference>
<feature type="active site" description="Nucleophile" evidence="4">
    <location>
        <position position="196"/>
    </location>
</feature>
<evidence type="ECO:0000313" key="7">
    <source>
        <dbReference type="EMBL" id="RXW33249.1"/>
    </source>
</evidence>
<feature type="binding site" evidence="5">
    <location>
        <begin position="293"/>
        <end position="294"/>
    </location>
    <ligand>
        <name>substrate</name>
    </ligand>
</feature>
<proteinExistence type="inferred from homology"/>
<dbReference type="AlphaFoldDB" id="A0A4Q2EIS0"/>
<dbReference type="SUPFAM" id="SSF51445">
    <property type="entry name" value="(Trans)glycosidases"/>
    <property type="match status" value="1"/>
</dbReference>
<dbReference type="GO" id="GO:0004645">
    <property type="term" value="F:1,4-alpha-oligoglucan phosphorylase activity"/>
    <property type="evidence" value="ECO:0007669"/>
    <property type="project" value="InterPro"/>
</dbReference>
<dbReference type="InterPro" id="IPR017853">
    <property type="entry name" value="GH"/>
</dbReference>
<dbReference type="PANTHER" id="PTHR38784:SF1">
    <property type="entry name" value="SUCROSE PHOSPHORYLASE"/>
    <property type="match status" value="1"/>
</dbReference>
<evidence type="ECO:0000256" key="1">
    <source>
        <dbReference type="ARBA" id="ARBA00008452"/>
    </source>
</evidence>
<evidence type="ECO:0000256" key="5">
    <source>
        <dbReference type="PIRSR" id="PIRSR003059-2"/>
    </source>
</evidence>
<protein>
    <submittedName>
        <fullName evidence="7">Sucrose phosphorylase</fullName>
    </submittedName>
</protein>
<dbReference type="CDD" id="cd11355">
    <property type="entry name" value="AmyAc_Sucrose_phosphorylase"/>
    <property type="match status" value="1"/>
</dbReference>
<feature type="binding site" evidence="5">
    <location>
        <position position="403"/>
    </location>
    <ligand>
        <name>substrate</name>
    </ligand>
</feature>
<dbReference type="SMART" id="SM00642">
    <property type="entry name" value="Aamy"/>
    <property type="match status" value="1"/>
</dbReference>
<keyword evidence="8" id="KW-1185">Reference proteome</keyword>
<dbReference type="Gene3D" id="3.90.400.10">
    <property type="entry name" value="Oligo-1,6-glucosidase, Domain 2"/>
    <property type="match status" value="1"/>
</dbReference>
<feature type="binding site" evidence="5">
    <location>
        <position position="54"/>
    </location>
    <ligand>
        <name>substrate</name>
    </ligand>
</feature>
<dbReference type="InterPro" id="IPR016377">
    <property type="entry name" value="Sucrose_GGa_phosphorylase-rel"/>
</dbReference>
<feature type="binding site" evidence="5">
    <location>
        <begin position="194"/>
        <end position="196"/>
    </location>
    <ligand>
        <name>substrate</name>
    </ligand>
</feature>
<name>A0A4Q2EIS0_9ACTN</name>
<dbReference type="RefSeq" id="WP_129457216.1">
    <property type="nucleotide sequence ID" value="NZ_PPCV01000001.1"/>
</dbReference>
<dbReference type="GO" id="GO:0005975">
    <property type="term" value="P:carbohydrate metabolic process"/>
    <property type="evidence" value="ECO:0007669"/>
    <property type="project" value="InterPro"/>
</dbReference>
<dbReference type="OrthoDB" id="9805159at2"/>
<dbReference type="Proteomes" id="UP000290624">
    <property type="component" value="Unassembled WGS sequence"/>
</dbReference>
<feature type="active site" description="Proton donor" evidence="4">
    <location>
        <position position="236"/>
    </location>
</feature>
<dbReference type="InterPro" id="IPR045857">
    <property type="entry name" value="O16G_dom_2"/>
</dbReference>
<accession>A0A4Q2EIS0</accession>
<evidence type="ECO:0000313" key="8">
    <source>
        <dbReference type="Proteomes" id="UP000290624"/>
    </source>
</evidence>
<evidence type="ECO:0000256" key="2">
    <source>
        <dbReference type="ARBA" id="ARBA00022676"/>
    </source>
</evidence>
<keyword evidence="3" id="KW-0808">Transferase</keyword>
<comment type="caution">
    <text evidence="7">The sequence shown here is derived from an EMBL/GenBank/DDBJ whole genome shotgun (WGS) entry which is preliminary data.</text>
</comment>
<organism evidence="7 8">
    <name type="scientific">Propioniciclava flava</name>
    <dbReference type="NCBI Taxonomy" id="2072026"/>
    <lineage>
        <taxon>Bacteria</taxon>
        <taxon>Bacillati</taxon>
        <taxon>Actinomycetota</taxon>
        <taxon>Actinomycetes</taxon>
        <taxon>Propionibacteriales</taxon>
        <taxon>Propionibacteriaceae</taxon>
        <taxon>Propioniciclava</taxon>
    </lineage>
</organism>
<dbReference type="Gene3D" id="3.20.20.80">
    <property type="entry name" value="Glycosidases"/>
    <property type="match status" value="1"/>
</dbReference>
<keyword evidence="2" id="KW-0328">Glycosyltransferase</keyword>
<comment type="similarity">
    <text evidence="1">Belongs to the glycosyl hydrolase 13 family. Sucrose phosphorylase subfamily.</text>
</comment>
<feature type="binding site" evidence="5">
    <location>
        <position position="236"/>
    </location>
    <ligand>
        <name>substrate</name>
    </ligand>
</feature>
<dbReference type="NCBIfam" id="TIGR03852">
    <property type="entry name" value="sucrose_gtfA"/>
    <property type="match status" value="1"/>
</dbReference>
<sequence length="494" mass="53605">MTSTTPRTGPQLIAYADRLGGSVAQVAALLRGPLAGAFDGVHLLPFFTPFDGADAGFDPVDHTQVDPRLGTWTDVADLASDHAVMADMIVNHVSADSPLFRDVVARGDASEHAGLFLTLDRVFPDGVSEEDLCRIYRPRPGLPLTPMTLGDRKRLVWTTFTPQQIDIDVDSPAGQAYLDSVLDALTGAGVSLIRLDAVGYGVKTAGTSCFMTPDTYAFIDALTAAAQARGARVLVEIHSHFHRQIDIASRVDMVYDFALPPLVLHTLYTGDTAALRRWLEIRPRNAVTVLDTHDGIGVVDVGPDQIEPGREGLLSREAVDALVERIHTESAGQSRQATGWAASNVDVYQVNCTFFDALGRDRARYLTARALQLFVPGIPQIYYVGLLAGTNDMDLLARTGVGRDINRHYYTDTEVDEALADPLTATLVDLLRLRREHPAFSGDFTVSGEGPDLVMTWRLGERWAQLGVDAAHGTSVVEWNQEDGSVKTCAVTRG</sequence>
<dbReference type="InterPro" id="IPR006047">
    <property type="entry name" value="GH13_cat_dom"/>
</dbReference>
<dbReference type="InterPro" id="IPR022527">
    <property type="entry name" value="Sucrose_phospho"/>
</dbReference>
<reference evidence="7 8" key="1">
    <citation type="submission" date="2018-01" db="EMBL/GenBank/DDBJ databases">
        <title>Lactibacter flavus gen. nov., sp. nov., a novel bacterium of the family Propionibacteriaceae isolated from raw milk and dairy products.</title>
        <authorList>
            <person name="Wenning M."/>
            <person name="Breitenwieser F."/>
            <person name="Huptas C."/>
            <person name="von Neubeck M."/>
            <person name="Busse H.-J."/>
            <person name="Scherer S."/>
        </authorList>
    </citation>
    <scope>NUCLEOTIDE SEQUENCE [LARGE SCALE GENOMIC DNA]</scope>
    <source>
        <strain evidence="7 8">VG341</strain>
    </source>
</reference>
<gene>
    <name evidence="7" type="ORF">C1706_00305</name>
</gene>
<dbReference type="Pfam" id="PF00128">
    <property type="entry name" value="Alpha-amylase"/>
    <property type="match status" value="1"/>
</dbReference>
<evidence type="ECO:0000256" key="4">
    <source>
        <dbReference type="PIRSR" id="PIRSR003059-1"/>
    </source>
</evidence>
<feature type="domain" description="Glycosyl hydrolase family 13 catalytic" evidence="6">
    <location>
        <begin position="11"/>
        <end position="434"/>
    </location>
</feature>
<feature type="binding site" evidence="5">
    <location>
        <begin position="346"/>
        <end position="349"/>
    </location>
    <ligand>
        <name>substrate</name>
    </ligand>
</feature>
<dbReference type="PANTHER" id="PTHR38784">
    <property type="entry name" value="SUCROSE PHOSPHORYLASE"/>
    <property type="match status" value="1"/>
</dbReference>
<feature type="binding site" evidence="5">
    <location>
        <position position="92"/>
    </location>
    <ligand>
        <name>substrate</name>
    </ligand>
</feature>
<dbReference type="PIRSF" id="PIRSF003059">
    <property type="entry name" value="Sucrose_phosphorylase"/>
    <property type="match status" value="1"/>
</dbReference>
<evidence type="ECO:0000259" key="6">
    <source>
        <dbReference type="SMART" id="SM00642"/>
    </source>
</evidence>
<evidence type="ECO:0000256" key="3">
    <source>
        <dbReference type="ARBA" id="ARBA00022679"/>
    </source>
</evidence>